<dbReference type="Pfam" id="PF03364">
    <property type="entry name" value="Polyketide_cyc"/>
    <property type="match status" value="1"/>
</dbReference>
<dbReference type="Proteomes" id="UP000536179">
    <property type="component" value="Unassembled WGS sequence"/>
</dbReference>
<reference evidence="7 8" key="1">
    <citation type="submission" date="2020-08" db="EMBL/GenBank/DDBJ databases">
        <title>Genomic Encyclopedia of Type Strains, Phase III (KMG-III): the genomes of soil and plant-associated and newly described type strains.</title>
        <authorList>
            <person name="Whitman W."/>
        </authorList>
    </citation>
    <scope>NUCLEOTIDE SEQUENCE [LARGE SCALE GENOMIC DNA]</scope>
    <source>
        <strain evidence="7 8">CECT 8075</strain>
    </source>
</reference>
<comment type="similarity">
    <text evidence="1">Belongs to the ribosome association toxin RatA family.</text>
</comment>
<dbReference type="NCBIfam" id="TIGR01777">
    <property type="entry name" value="yfcH"/>
    <property type="match status" value="1"/>
</dbReference>
<dbReference type="Pfam" id="PF08338">
    <property type="entry name" value="DUF1731"/>
    <property type="match status" value="1"/>
</dbReference>
<comment type="similarity">
    <text evidence="2">Belongs to the NAD(P)-dependent epimerase/dehydratase family. SDR39U1 subfamily.</text>
</comment>
<evidence type="ECO:0000256" key="1">
    <source>
        <dbReference type="ARBA" id="ARBA00008918"/>
    </source>
</evidence>
<evidence type="ECO:0000313" key="7">
    <source>
        <dbReference type="EMBL" id="MBB3209847.1"/>
    </source>
</evidence>
<evidence type="ECO:0008006" key="9">
    <source>
        <dbReference type="Google" id="ProtNLM"/>
    </source>
</evidence>
<dbReference type="PANTHER" id="PTHR11092">
    <property type="entry name" value="SUGAR NUCLEOTIDE EPIMERASE RELATED"/>
    <property type="match status" value="1"/>
</dbReference>
<feature type="domain" description="DUF1731" evidence="6">
    <location>
        <begin position="443"/>
        <end position="487"/>
    </location>
</feature>
<dbReference type="InterPro" id="IPR013549">
    <property type="entry name" value="DUF1731"/>
</dbReference>
<organism evidence="7 8">
    <name type="scientific">Aporhodopirellula rubra</name>
    <dbReference type="NCBI Taxonomy" id="980271"/>
    <lineage>
        <taxon>Bacteria</taxon>
        <taxon>Pseudomonadati</taxon>
        <taxon>Planctomycetota</taxon>
        <taxon>Planctomycetia</taxon>
        <taxon>Pirellulales</taxon>
        <taxon>Pirellulaceae</taxon>
        <taxon>Aporhodopirellula</taxon>
    </lineage>
</organism>
<name>A0A7W5E4U1_9BACT</name>
<evidence type="ECO:0000259" key="6">
    <source>
        <dbReference type="Pfam" id="PF08338"/>
    </source>
</evidence>
<dbReference type="Gene3D" id="3.40.50.720">
    <property type="entry name" value="NAD(P)-binding Rossmann-like Domain"/>
    <property type="match status" value="1"/>
</dbReference>
<dbReference type="InterPro" id="IPR036291">
    <property type="entry name" value="NAD(P)-bd_dom_sf"/>
</dbReference>
<evidence type="ECO:0000313" key="8">
    <source>
        <dbReference type="Proteomes" id="UP000536179"/>
    </source>
</evidence>
<protein>
    <recommendedName>
        <fullName evidence="9">Epimerase family protein</fullName>
    </recommendedName>
</protein>
<sequence>MQDSSDLTGDDAMTRAGNGMSNGAETADGGASGDAVETPAGASRYVAGVDLPVSVEDAYDYHSRPGCLGRLVPPWESVEIEHSDNSLAVGSRVVLKTGLFGVSLRWKARHTLYDPPTLFADVQDSGPFAFWHHQHRFQGTGPNASRMTDDVSYQVPMKTFGEVLGGSMVRSKLEAMFAYRHRVTRDDLALMAKYPSEPKTIAVSGATGLVGSALCNLLTLLGHRVVKITRGKTGGEDEIAAWSSDEEFEKFNDVDVVVHLAGKSIASKRWTDDVKQEIRDSRVLKTRELCERMAKLSNRPETLICASATGFYGNRGDEILNETSAPGDDFLAGVSQQWEGSCEAAAEAGVRVANARFGIVLSPKGGALEQMLVPAKFCGGSLGSGRQYWSWIALDDVLGGIVHLIHTDSVSGPVNFVSPSPMTNREFAKTLGRVLGRPALFPAPAAALRVAVGEMADALLLASTRVIPEKLSSSGYEFRFQSLAEVLSYSLGKDRLPSEV</sequence>
<dbReference type="CDD" id="cd05242">
    <property type="entry name" value="SDR_a8"/>
    <property type="match status" value="1"/>
</dbReference>
<evidence type="ECO:0000256" key="2">
    <source>
        <dbReference type="ARBA" id="ARBA00009353"/>
    </source>
</evidence>
<evidence type="ECO:0000256" key="3">
    <source>
        <dbReference type="SAM" id="MobiDB-lite"/>
    </source>
</evidence>
<accession>A0A7W5E4U1</accession>
<dbReference type="AlphaFoldDB" id="A0A7W5E4U1"/>
<feature type="domain" description="Coenzyme Q-binding protein COQ10 START" evidence="5">
    <location>
        <begin position="51"/>
        <end position="170"/>
    </location>
</feature>
<feature type="domain" description="NAD-dependent epimerase/dehydratase" evidence="4">
    <location>
        <begin position="201"/>
        <end position="407"/>
    </location>
</feature>
<dbReference type="InterPro" id="IPR023393">
    <property type="entry name" value="START-like_dom_sf"/>
</dbReference>
<dbReference type="SUPFAM" id="SSF55961">
    <property type="entry name" value="Bet v1-like"/>
    <property type="match status" value="1"/>
</dbReference>
<dbReference type="InterPro" id="IPR001509">
    <property type="entry name" value="Epimerase_deHydtase"/>
</dbReference>
<feature type="region of interest" description="Disordered" evidence="3">
    <location>
        <begin position="1"/>
        <end position="36"/>
    </location>
</feature>
<dbReference type="InterPro" id="IPR010099">
    <property type="entry name" value="SDR39U1"/>
</dbReference>
<evidence type="ECO:0000259" key="4">
    <source>
        <dbReference type="Pfam" id="PF01370"/>
    </source>
</evidence>
<dbReference type="PANTHER" id="PTHR11092:SF0">
    <property type="entry name" value="EPIMERASE FAMILY PROTEIN SDR39U1"/>
    <property type="match status" value="1"/>
</dbReference>
<dbReference type="EMBL" id="JACHXU010000028">
    <property type="protein sequence ID" value="MBB3209847.1"/>
    <property type="molecule type" value="Genomic_DNA"/>
</dbReference>
<dbReference type="InterPro" id="IPR005031">
    <property type="entry name" value="COQ10_START"/>
</dbReference>
<dbReference type="Pfam" id="PF01370">
    <property type="entry name" value="Epimerase"/>
    <property type="match status" value="1"/>
</dbReference>
<comment type="caution">
    <text evidence="7">The sequence shown here is derived from an EMBL/GenBank/DDBJ whole genome shotgun (WGS) entry which is preliminary data.</text>
</comment>
<dbReference type="Gene3D" id="3.30.530.20">
    <property type="match status" value="1"/>
</dbReference>
<proteinExistence type="inferred from homology"/>
<dbReference type="SUPFAM" id="SSF51735">
    <property type="entry name" value="NAD(P)-binding Rossmann-fold domains"/>
    <property type="match status" value="1"/>
</dbReference>
<evidence type="ECO:0000259" key="5">
    <source>
        <dbReference type="Pfam" id="PF03364"/>
    </source>
</evidence>
<gene>
    <name evidence="7" type="ORF">FHS27_005692</name>
</gene>
<keyword evidence="8" id="KW-1185">Reference proteome</keyword>
<dbReference type="CDD" id="cd07820">
    <property type="entry name" value="SRPBCC_3"/>
    <property type="match status" value="1"/>
</dbReference>